<protein>
    <submittedName>
        <fullName evidence="4">DNA helicase</fullName>
    </submittedName>
</protein>
<keyword evidence="2" id="KW-0378">Hydrolase</keyword>
<keyword evidence="4" id="KW-0347">Helicase</keyword>
<evidence type="ECO:0000256" key="1">
    <source>
        <dbReference type="ARBA" id="ARBA00022722"/>
    </source>
</evidence>
<dbReference type="GO" id="GO:0004518">
    <property type="term" value="F:nuclease activity"/>
    <property type="evidence" value="ECO:0007669"/>
    <property type="project" value="UniProtKB-KW"/>
</dbReference>
<dbReference type="GO" id="GO:0016787">
    <property type="term" value="F:hydrolase activity"/>
    <property type="evidence" value="ECO:0007669"/>
    <property type="project" value="UniProtKB-KW"/>
</dbReference>
<dbReference type="GO" id="GO:0004386">
    <property type="term" value="F:helicase activity"/>
    <property type="evidence" value="ECO:0007669"/>
    <property type="project" value="UniProtKB-KW"/>
</dbReference>
<dbReference type="Gene3D" id="3.90.1600.10">
    <property type="entry name" value="Palm domain of DNA polymerase"/>
    <property type="match status" value="1"/>
</dbReference>
<dbReference type="EMBL" id="BK015152">
    <property type="protein sequence ID" value="DAD93060.1"/>
    <property type="molecule type" value="Genomic_DNA"/>
</dbReference>
<dbReference type="Gene3D" id="3.40.50.300">
    <property type="entry name" value="P-loop containing nucleotide triphosphate hydrolases"/>
    <property type="match status" value="1"/>
</dbReference>
<sequence>MVRGKTFYAIWDEEKGLWSTDEYDVQRLVDKALDEYRQARGDGDFRVKYLRDFSSGMWSMCQTYIRSLSDNSHDLDTQLTFANTPVRKEQYASRRLPYALEKGDISSYEELISTLYDPGEREKIEWAIGSIVAGDSRYIQKFVVLYGEAGSGKSTILNVISQLFEGYTSSFDARALASPSATFAMEVFKDNPLVAIQHDGDLSRIEDNARINSIVSHEDMTMNEKFKATYTTALNAMLWMGTNRPVKITDAKSGIIRRLIDVTPSGRRLDPASYNRIMRDIPSELGAIAHYCLEQYKERGFHYFDAYRPTAMMRRTDLFYNFVVDNQEVLAQGVALQQGYAMYKAYLAESGLDLKMSRYRFRDELANYFEGYHDRVRTEDGRKRNWFEGLRLDRLDGGDVRRKYVTSDWLEMSEGTPVLDDILSDRPAQYASDTGAPLRAWADVSTVLKDLDTSRLHYVRPEEDMIVIDLDLRGNDGAKSFEANRDAARELGLPETYAEVSKSGAGIHLHYRYAGDVSELANEISPQIEVKTFRGRASLRRMGTLSNGLKVATISEGLPKKRKERDILTKKKMGSEKALRELIERNLRKEIHPGTKPSMDFIKKVLDDAYESGMEYDVENMRGAILAFAMQSTHQKDACFKIYTSLRLKSSDDREPEPGTKDADGGLVFYDVEVYPNLFLVCWMRDDPDADVAVMVNPRPEELESMFEMKLVGYNNKRYDNHILYARWMGYDTERLFHLSQRIVSGDRGAFFRDAYDASYTDTYDFCATKQSLKKWEIELNLPHKEMDIPWDQPVQEADVPRVIEYCKNDVRATREVFHHNVADWEARQTLAKMAGLNVNSSTNQLTQQIIFGNDRKPPFVHTDLSEQFPGYKYENGKSTYRGEEVGEGGWVYAEPGYYTNVALLDVASMHPHSLIALKCFGEKYTARFQDIVKGRMAVKHHDVEAAKRYLGEDAGALIGQNDAALAFALKIAINSVYGLTAAKFPTRANGMDPANNPDNIVAKRGALFMVDLKNFIQEKGFTVAHIKTDSVKIPNATSELIAEVMEFGKKYGYTFEHEATYDKMVLVNDAVYVAHDKDGWHATGAQFQHPFVFKSIFGPDSDPVYDLKDYVETRQTHKGTLYLNYGTEDNPQRAFVGRIGSFVPVKENAPGGILEVLRDDKYYSAPSSKGYRWILEEDAARLDRAQIDDTFALAKAAEAVRTIEKYVPMEELLA</sequence>
<reference evidence="4" key="1">
    <citation type="journal article" date="2021" name="Proc. Natl. Acad. Sci. U.S.A.">
        <title>A Catalog of Tens of Thousands of Viruses from Human Metagenomes Reveals Hidden Associations with Chronic Diseases.</title>
        <authorList>
            <person name="Tisza M.J."/>
            <person name="Buck C.B."/>
        </authorList>
    </citation>
    <scope>NUCLEOTIDE SEQUENCE</scope>
    <source>
        <strain evidence="4">CtHEr2</strain>
    </source>
</reference>
<evidence type="ECO:0000259" key="3">
    <source>
        <dbReference type="Pfam" id="PF19263"/>
    </source>
</evidence>
<proteinExistence type="predicted"/>
<dbReference type="Pfam" id="PF19263">
    <property type="entry name" value="DUF5906"/>
    <property type="match status" value="1"/>
</dbReference>
<evidence type="ECO:0000313" key="4">
    <source>
        <dbReference type="EMBL" id="DAD93060.1"/>
    </source>
</evidence>
<dbReference type="InterPro" id="IPR045455">
    <property type="entry name" value="NrS-1_pol-like_helicase"/>
</dbReference>
<name>A0A8S5NF79_9CAUD</name>
<dbReference type="SUPFAM" id="SSF52540">
    <property type="entry name" value="P-loop containing nucleoside triphosphate hydrolases"/>
    <property type="match status" value="1"/>
</dbReference>
<evidence type="ECO:0000256" key="2">
    <source>
        <dbReference type="ARBA" id="ARBA00022801"/>
    </source>
</evidence>
<keyword evidence="1" id="KW-0540">Nuclease</keyword>
<dbReference type="InterPro" id="IPR043502">
    <property type="entry name" value="DNA/RNA_pol_sf"/>
</dbReference>
<organism evidence="4">
    <name type="scientific">Siphoviridae sp. ctHEr2</name>
    <dbReference type="NCBI Taxonomy" id="2826229"/>
    <lineage>
        <taxon>Viruses</taxon>
        <taxon>Duplodnaviria</taxon>
        <taxon>Heunggongvirae</taxon>
        <taxon>Uroviricota</taxon>
        <taxon>Caudoviricetes</taxon>
    </lineage>
</organism>
<feature type="domain" description="NrS-1 polymerase-like helicase" evidence="3">
    <location>
        <begin position="145"/>
        <end position="258"/>
    </location>
</feature>
<accession>A0A8S5NF79</accession>
<keyword evidence="4" id="KW-0547">Nucleotide-binding</keyword>
<keyword evidence="4" id="KW-0067">ATP-binding</keyword>
<dbReference type="InterPro" id="IPR027417">
    <property type="entry name" value="P-loop_NTPase"/>
</dbReference>
<dbReference type="SUPFAM" id="SSF53098">
    <property type="entry name" value="Ribonuclease H-like"/>
    <property type="match status" value="1"/>
</dbReference>
<dbReference type="InterPro" id="IPR012337">
    <property type="entry name" value="RNaseH-like_sf"/>
</dbReference>
<dbReference type="SUPFAM" id="SSF56672">
    <property type="entry name" value="DNA/RNA polymerases"/>
    <property type="match status" value="1"/>
</dbReference>
<dbReference type="InterPro" id="IPR023211">
    <property type="entry name" value="DNA_pol_palm_dom_sf"/>
</dbReference>